<comment type="caution">
    <text evidence="2">The sequence shown here is derived from an EMBL/GenBank/DDBJ whole genome shotgun (WGS) entry which is preliminary data.</text>
</comment>
<proteinExistence type="predicted"/>
<dbReference type="STRING" id="181874.A0A409X4F2"/>
<feature type="compositionally biased region" description="Low complexity" evidence="1">
    <location>
        <begin position="178"/>
        <end position="196"/>
    </location>
</feature>
<feature type="non-terminal residue" evidence="2">
    <location>
        <position position="1"/>
    </location>
</feature>
<dbReference type="InParanoid" id="A0A409X4F2"/>
<accession>A0A409X4F2</accession>
<dbReference type="OrthoDB" id="2881727at2759"/>
<dbReference type="Proteomes" id="UP000284842">
    <property type="component" value="Unassembled WGS sequence"/>
</dbReference>
<evidence type="ECO:0000313" key="3">
    <source>
        <dbReference type="Proteomes" id="UP000284842"/>
    </source>
</evidence>
<organism evidence="2 3">
    <name type="scientific">Panaeolus cyanescens</name>
    <dbReference type="NCBI Taxonomy" id="181874"/>
    <lineage>
        <taxon>Eukaryota</taxon>
        <taxon>Fungi</taxon>
        <taxon>Dikarya</taxon>
        <taxon>Basidiomycota</taxon>
        <taxon>Agaricomycotina</taxon>
        <taxon>Agaricomycetes</taxon>
        <taxon>Agaricomycetidae</taxon>
        <taxon>Agaricales</taxon>
        <taxon>Agaricineae</taxon>
        <taxon>Galeropsidaceae</taxon>
        <taxon>Panaeolus</taxon>
    </lineage>
</organism>
<feature type="region of interest" description="Disordered" evidence="1">
    <location>
        <begin position="165"/>
        <end position="198"/>
    </location>
</feature>
<name>A0A409X4F2_9AGAR</name>
<evidence type="ECO:0000256" key="1">
    <source>
        <dbReference type="SAM" id="MobiDB-lite"/>
    </source>
</evidence>
<keyword evidence="3" id="KW-1185">Reference proteome</keyword>
<protein>
    <submittedName>
        <fullName evidence="2">Uncharacterized protein</fullName>
    </submittedName>
</protein>
<reference evidence="2 3" key="1">
    <citation type="journal article" date="2018" name="Evol. Lett.">
        <title>Horizontal gene cluster transfer increased hallucinogenic mushroom diversity.</title>
        <authorList>
            <person name="Reynolds H.T."/>
            <person name="Vijayakumar V."/>
            <person name="Gluck-Thaler E."/>
            <person name="Korotkin H.B."/>
            <person name="Matheny P.B."/>
            <person name="Slot J.C."/>
        </authorList>
    </citation>
    <scope>NUCLEOTIDE SEQUENCE [LARGE SCALE GENOMIC DNA]</scope>
    <source>
        <strain evidence="2 3">2629</strain>
    </source>
</reference>
<sequence>FVPIDHNNHILTGINRSAVWTTLLDEQRKTVFSCSVCVNDNRLYRAWHRSAHEQTLKHQTALMRVHRERLVNAHSNVPDPPPHERNPAQNLLESAAAHLLDSFAHPFGASSHHVSPGRSLSAPPAPINDWHLDDDQFHMMLTPEEEELARAREIAQDIERMLFEDGSESDTDAEPSDDNLSASSSSSSSGDVNNGSKAAPRQLNETLFESPEWFPWPDKVEMANPLVRPHLHFLPEDAGPRLSEARQADRWLRRTAQNEGIWAWDCELNEAVLIFPVVLALLGDNPMQSSTSSRISRGIQQVRQAAVNGVDVIYDRIYRFIHPGKPQRAHETTAQLHSYFADASKLGTQTQIKKARTKTGIKDTSQLHFLEGIFASYKNRRTVHTKQEALDAKLASLPQDPTAMMNPVWRIRGGSLYMSIYFIFRLL</sequence>
<gene>
    <name evidence="2" type="ORF">CVT24_012671</name>
</gene>
<dbReference type="AlphaFoldDB" id="A0A409X4F2"/>
<feature type="compositionally biased region" description="Acidic residues" evidence="1">
    <location>
        <begin position="165"/>
        <end position="177"/>
    </location>
</feature>
<evidence type="ECO:0000313" key="2">
    <source>
        <dbReference type="EMBL" id="PPQ85626.1"/>
    </source>
</evidence>
<dbReference type="EMBL" id="NHTK01004669">
    <property type="protein sequence ID" value="PPQ85626.1"/>
    <property type="molecule type" value="Genomic_DNA"/>
</dbReference>